<reference evidence="5 6" key="1">
    <citation type="submission" date="2021-09" db="EMBL/GenBank/DDBJ databases">
        <title>Genomic insights and catalytic innovation underlie evolution of tropane alkaloids biosynthesis.</title>
        <authorList>
            <person name="Wang Y.-J."/>
            <person name="Tian T."/>
            <person name="Huang J.-P."/>
            <person name="Huang S.-X."/>
        </authorList>
    </citation>
    <scope>NUCLEOTIDE SEQUENCE [LARGE SCALE GENOMIC DNA]</scope>
    <source>
        <strain evidence="5">KIB-2018</strain>
        <tissue evidence="5">Leaf</tissue>
    </source>
</reference>
<evidence type="ECO:0000256" key="2">
    <source>
        <dbReference type="ARBA" id="ARBA00023157"/>
    </source>
</evidence>
<comment type="similarity">
    <text evidence="3">Belongs to the PMEI family.</text>
</comment>
<dbReference type="InterPro" id="IPR006501">
    <property type="entry name" value="Pectinesterase_inhib_dom"/>
</dbReference>
<evidence type="ECO:0000259" key="4">
    <source>
        <dbReference type="SMART" id="SM00856"/>
    </source>
</evidence>
<proteinExistence type="inferred from homology"/>
<accession>A0AAV8SB01</accession>
<sequence length="178" mass="19139">MMNFFIAPSFLYLRRAVLVTITLFLSHCIVVKSDAKLIEQTCKNTPFYTDCVSYLESKPGSSRADVQGLGVIMVGIVKDKATETLNLINQELKRTPGLKAPLSSCAQAYKNGILAADVPEATEAMEKGNPKFAENGMNDSANETESCEEGFQGKPSPVIASNKVVHVTSAIAAAIAHQ</sequence>
<dbReference type="Proteomes" id="UP001159364">
    <property type="component" value="Linkage Group LG12"/>
</dbReference>
<keyword evidence="6" id="KW-1185">Reference proteome</keyword>
<dbReference type="InterPro" id="IPR034087">
    <property type="entry name" value="C/VIF1"/>
</dbReference>
<name>A0AAV8SB01_9ROSI</name>
<evidence type="ECO:0000313" key="5">
    <source>
        <dbReference type="EMBL" id="KAJ8749392.1"/>
    </source>
</evidence>
<dbReference type="InterPro" id="IPR035513">
    <property type="entry name" value="Invertase/methylesterase_inhib"/>
</dbReference>
<evidence type="ECO:0000313" key="6">
    <source>
        <dbReference type="Proteomes" id="UP001159364"/>
    </source>
</evidence>
<comment type="caution">
    <text evidence="5">The sequence shown here is derived from an EMBL/GenBank/DDBJ whole genome shotgun (WGS) entry which is preliminary data.</text>
</comment>
<evidence type="ECO:0000256" key="3">
    <source>
        <dbReference type="ARBA" id="ARBA00038471"/>
    </source>
</evidence>
<dbReference type="PANTHER" id="PTHR35357">
    <property type="entry name" value="OS02G0537100 PROTEIN"/>
    <property type="match status" value="1"/>
</dbReference>
<organism evidence="5 6">
    <name type="scientific">Erythroxylum novogranatense</name>
    <dbReference type="NCBI Taxonomy" id="1862640"/>
    <lineage>
        <taxon>Eukaryota</taxon>
        <taxon>Viridiplantae</taxon>
        <taxon>Streptophyta</taxon>
        <taxon>Embryophyta</taxon>
        <taxon>Tracheophyta</taxon>
        <taxon>Spermatophyta</taxon>
        <taxon>Magnoliopsida</taxon>
        <taxon>eudicotyledons</taxon>
        <taxon>Gunneridae</taxon>
        <taxon>Pentapetalae</taxon>
        <taxon>rosids</taxon>
        <taxon>fabids</taxon>
        <taxon>Malpighiales</taxon>
        <taxon>Erythroxylaceae</taxon>
        <taxon>Erythroxylum</taxon>
    </lineage>
</organism>
<evidence type="ECO:0000256" key="1">
    <source>
        <dbReference type="ARBA" id="ARBA00022729"/>
    </source>
</evidence>
<keyword evidence="1" id="KW-0732">Signal</keyword>
<dbReference type="NCBIfam" id="TIGR01614">
    <property type="entry name" value="PME_inhib"/>
    <property type="match status" value="1"/>
</dbReference>
<keyword evidence="2" id="KW-1015">Disulfide bond</keyword>
<dbReference type="PANTHER" id="PTHR35357:SF17">
    <property type="entry name" value="PECTINESTERASE INHIBITOR 12"/>
    <property type="match status" value="1"/>
</dbReference>
<dbReference type="CDD" id="cd15796">
    <property type="entry name" value="CIF_like"/>
    <property type="match status" value="1"/>
</dbReference>
<dbReference type="AlphaFoldDB" id="A0AAV8SB01"/>
<feature type="domain" description="Pectinesterase inhibitor" evidence="4">
    <location>
        <begin position="33"/>
        <end position="175"/>
    </location>
</feature>
<gene>
    <name evidence="5" type="ORF">K2173_018883</name>
</gene>
<dbReference type="SUPFAM" id="SSF101148">
    <property type="entry name" value="Plant invertase/pectin methylesterase inhibitor"/>
    <property type="match status" value="1"/>
</dbReference>
<protein>
    <recommendedName>
        <fullName evidence="4">Pectinesterase inhibitor domain-containing protein</fullName>
    </recommendedName>
</protein>
<dbReference type="EMBL" id="JAIWQS010000012">
    <property type="protein sequence ID" value="KAJ8749392.1"/>
    <property type="molecule type" value="Genomic_DNA"/>
</dbReference>
<dbReference type="FunFam" id="1.20.140.40:FF:000009">
    <property type="entry name" value="Invertase/pectin methylesterase inhibitor family protein"/>
    <property type="match status" value="1"/>
</dbReference>
<dbReference type="Gene3D" id="1.20.140.40">
    <property type="entry name" value="Invertase/pectin methylesterase inhibitor family protein"/>
    <property type="match status" value="1"/>
</dbReference>
<dbReference type="GO" id="GO:0004857">
    <property type="term" value="F:enzyme inhibitor activity"/>
    <property type="evidence" value="ECO:0007669"/>
    <property type="project" value="InterPro"/>
</dbReference>
<dbReference type="SMART" id="SM00856">
    <property type="entry name" value="PMEI"/>
    <property type="match status" value="1"/>
</dbReference>
<dbReference type="Pfam" id="PF04043">
    <property type="entry name" value="PMEI"/>
    <property type="match status" value="1"/>
</dbReference>